<dbReference type="PANTHER" id="PTHR31621:SF67">
    <property type="entry name" value="OS01G0389200 PROTEIN"/>
    <property type="match status" value="1"/>
</dbReference>
<dbReference type="Pfam" id="PF05078">
    <property type="entry name" value="DUF679"/>
    <property type="match status" value="1"/>
</dbReference>
<dbReference type="EMBL" id="CM029042">
    <property type="protein sequence ID" value="KAG2620852.1"/>
    <property type="molecule type" value="Genomic_DNA"/>
</dbReference>
<dbReference type="GO" id="GO:0010256">
    <property type="term" value="P:endomembrane system organization"/>
    <property type="evidence" value="ECO:0007669"/>
    <property type="project" value="TreeGrafter"/>
</dbReference>
<protein>
    <submittedName>
        <fullName evidence="7">Uncharacterized protein</fullName>
    </submittedName>
</protein>
<dbReference type="GO" id="GO:0016020">
    <property type="term" value="C:membrane"/>
    <property type="evidence" value="ECO:0007669"/>
    <property type="project" value="UniProtKB-SubCell"/>
</dbReference>
<keyword evidence="3 6" id="KW-0812">Transmembrane</keyword>
<accession>A0A8T0U831</accession>
<evidence type="ECO:0000256" key="6">
    <source>
        <dbReference type="SAM" id="Phobius"/>
    </source>
</evidence>
<evidence type="ECO:0000256" key="5">
    <source>
        <dbReference type="ARBA" id="ARBA00023136"/>
    </source>
</evidence>
<dbReference type="GO" id="GO:0005737">
    <property type="term" value="C:cytoplasm"/>
    <property type="evidence" value="ECO:0007669"/>
    <property type="project" value="UniProtKB-ARBA"/>
</dbReference>
<dbReference type="PANTHER" id="PTHR31621">
    <property type="entry name" value="PROTEIN DMP3"/>
    <property type="match status" value="1"/>
</dbReference>
<comment type="caution">
    <text evidence="7">The sequence shown here is derived from an EMBL/GenBank/DDBJ whole genome shotgun (WGS) entry which is preliminary data.</text>
</comment>
<reference evidence="7" key="1">
    <citation type="submission" date="2020-05" db="EMBL/GenBank/DDBJ databases">
        <title>WGS assembly of Panicum virgatum.</title>
        <authorList>
            <person name="Lovell J.T."/>
            <person name="Jenkins J."/>
            <person name="Shu S."/>
            <person name="Juenger T.E."/>
            <person name="Schmutz J."/>
        </authorList>
    </citation>
    <scope>NUCLEOTIDE SEQUENCE</scope>
    <source>
        <strain evidence="7">AP13</strain>
    </source>
</reference>
<evidence type="ECO:0000256" key="1">
    <source>
        <dbReference type="ARBA" id="ARBA00004141"/>
    </source>
</evidence>
<gene>
    <name evidence="7" type="ORF">PVAP13_3NG197300</name>
</gene>
<keyword evidence="8" id="KW-1185">Reference proteome</keyword>
<feature type="transmembrane region" description="Helical" evidence="6">
    <location>
        <begin position="77"/>
        <end position="100"/>
    </location>
</feature>
<sequence length="310" mass="35307">MAPASPAARNGHNNDALLHESLLPSQRQPVPTSSVPERVLSVSANLLHLLPTGAVMVFQTLVPSFTNKGECQHRSNWWLSLCLVVILAFVCLISAFTDSFFDGGKLYYGIATPWRLFIFNMNHLSHPERKQLANRHRLKARHLRWNDCLRGVVTAGVFVALAFNDLAIQNCFFPHPGFDAKQILKNMPLLVSVLSGSLLLPCQTRRNNIDFLGRTSVPDLRRPEYKRLEHSIADHQNLDIESQGFPILQPVKTMLQTWENRMTLVHDDLEMFHRARDDLLMLRRAPDEMRRIHSESNIPVPSIIIKDMEA</sequence>
<dbReference type="AlphaFoldDB" id="A0A8T0U831"/>
<comment type="similarity">
    <text evidence="2">Belongs to the plant DMP1 protein family.</text>
</comment>
<evidence type="ECO:0000256" key="4">
    <source>
        <dbReference type="ARBA" id="ARBA00022989"/>
    </source>
</evidence>
<evidence type="ECO:0000256" key="3">
    <source>
        <dbReference type="ARBA" id="ARBA00022692"/>
    </source>
</evidence>
<proteinExistence type="inferred from homology"/>
<evidence type="ECO:0000256" key="2">
    <source>
        <dbReference type="ARBA" id="ARBA00008707"/>
    </source>
</evidence>
<comment type="subcellular location">
    <subcellularLocation>
        <location evidence="1">Membrane</location>
        <topology evidence="1">Multi-pass membrane protein</topology>
    </subcellularLocation>
</comment>
<evidence type="ECO:0000313" key="8">
    <source>
        <dbReference type="Proteomes" id="UP000823388"/>
    </source>
</evidence>
<organism evidence="7 8">
    <name type="scientific">Panicum virgatum</name>
    <name type="common">Blackwell switchgrass</name>
    <dbReference type="NCBI Taxonomy" id="38727"/>
    <lineage>
        <taxon>Eukaryota</taxon>
        <taxon>Viridiplantae</taxon>
        <taxon>Streptophyta</taxon>
        <taxon>Embryophyta</taxon>
        <taxon>Tracheophyta</taxon>
        <taxon>Spermatophyta</taxon>
        <taxon>Magnoliopsida</taxon>
        <taxon>Liliopsida</taxon>
        <taxon>Poales</taxon>
        <taxon>Poaceae</taxon>
        <taxon>PACMAD clade</taxon>
        <taxon>Panicoideae</taxon>
        <taxon>Panicodae</taxon>
        <taxon>Paniceae</taxon>
        <taxon>Panicinae</taxon>
        <taxon>Panicum</taxon>
        <taxon>Panicum sect. Hiantes</taxon>
    </lineage>
</organism>
<dbReference type="Proteomes" id="UP000823388">
    <property type="component" value="Chromosome 3N"/>
</dbReference>
<evidence type="ECO:0000313" key="7">
    <source>
        <dbReference type="EMBL" id="KAG2620852.1"/>
    </source>
</evidence>
<keyword evidence="5 6" id="KW-0472">Membrane</keyword>
<dbReference type="InterPro" id="IPR007770">
    <property type="entry name" value="DMP"/>
</dbReference>
<keyword evidence="4 6" id="KW-1133">Transmembrane helix</keyword>
<name>A0A8T0U831_PANVG</name>